<reference evidence="2 3" key="1">
    <citation type="journal article" date="2016" name="Nat. Commun.">
        <title>Thousands of microbial genomes shed light on interconnected biogeochemical processes in an aquifer system.</title>
        <authorList>
            <person name="Anantharaman K."/>
            <person name="Brown C.T."/>
            <person name="Hug L.A."/>
            <person name="Sharon I."/>
            <person name="Castelle C.J."/>
            <person name="Probst A.J."/>
            <person name="Thomas B.C."/>
            <person name="Singh A."/>
            <person name="Wilkins M.J."/>
            <person name="Karaoz U."/>
            <person name="Brodie E.L."/>
            <person name="Williams K.H."/>
            <person name="Hubbard S.S."/>
            <person name="Banfield J.F."/>
        </authorList>
    </citation>
    <scope>NUCLEOTIDE SEQUENCE [LARGE SCALE GENOMIC DNA]</scope>
</reference>
<evidence type="ECO:0000313" key="3">
    <source>
        <dbReference type="Proteomes" id="UP000178538"/>
    </source>
</evidence>
<dbReference type="AlphaFoldDB" id="A0A1G2SY46"/>
<comment type="caution">
    <text evidence="2">The sequence shown here is derived from an EMBL/GenBank/DDBJ whole genome shotgun (WGS) entry which is preliminary data.</text>
</comment>
<protein>
    <recommendedName>
        <fullName evidence="4">Peptidase M60 domain-containing protein</fullName>
    </recommendedName>
</protein>
<organism evidence="2 3">
    <name type="scientific">Candidatus Zambryskibacteria bacterium RIFCSPHIGHO2_01_FULL_44_22b</name>
    <dbReference type="NCBI Taxonomy" id="1802737"/>
    <lineage>
        <taxon>Bacteria</taxon>
        <taxon>Candidatus Zambryskiibacteriota</taxon>
    </lineage>
</organism>
<sequence>MKYFGIVVLFFLSLSSTTDAQQFLSGEQGPTFYQNGVPQASAVCGDTITFDVPGIFKGTTGSKEIWLVQYKTPVKGPTWDWIKTYDSTFTIPMSAYQTRCGYDEGTFHNYIYEAVRSGDTHKQGSVIMGYTAFSIGSANEARISTLDQEEEGIFSMKVSRNDPVISSGYFYADAAIEDFLAKYTDDTDAIILVPADSLLSSINTSSLCDCSWRWRYPATGIGDFPINRVSLYDGQGRFFHVVQAPWINEFTKGNKTLGETLWLLSHEVGHGWSAYYSDVHGMLDEFRAHWAKTFSHQNSIMGRGSGVSDSGDGTFSWSPSAVENRVFNDFDLYNMGLLRSDEVKDSFSIESPVELSDTRYSGVKKTIAMGPLINSIGARNPATNFSAFNQSKNLRITFLVMQGPSGSEEELQNVRKKVRELSVSLPGKWSAATRNLSYLLIYSPLPKVSKNPFFKFLSSLQYALLPKALFVSTAGKDDFKEIISNLEVNLRNAYDHNFGESDFETVPVNFDGDDRLRLIDAVSPNTSLAPLNLNTPRPLRQPTLDLGGLISKIKAQIQELLRQIEELKNQPDPETITY</sequence>
<evidence type="ECO:0000313" key="2">
    <source>
        <dbReference type="EMBL" id="OHA89924.1"/>
    </source>
</evidence>
<feature type="chain" id="PRO_5009584503" description="Peptidase M60 domain-containing protein" evidence="1">
    <location>
        <begin position="21"/>
        <end position="578"/>
    </location>
</feature>
<feature type="signal peptide" evidence="1">
    <location>
        <begin position="1"/>
        <end position="20"/>
    </location>
</feature>
<dbReference type="Proteomes" id="UP000178538">
    <property type="component" value="Unassembled WGS sequence"/>
</dbReference>
<evidence type="ECO:0000256" key="1">
    <source>
        <dbReference type="SAM" id="SignalP"/>
    </source>
</evidence>
<evidence type="ECO:0008006" key="4">
    <source>
        <dbReference type="Google" id="ProtNLM"/>
    </source>
</evidence>
<accession>A0A1G2SY46</accession>
<proteinExistence type="predicted"/>
<dbReference type="EMBL" id="MHVG01000022">
    <property type="protein sequence ID" value="OHA89924.1"/>
    <property type="molecule type" value="Genomic_DNA"/>
</dbReference>
<dbReference type="STRING" id="1802737.A2832_02190"/>
<name>A0A1G2SY46_9BACT</name>
<gene>
    <name evidence="2" type="ORF">A2832_02190</name>
</gene>
<keyword evidence="1" id="KW-0732">Signal</keyword>